<dbReference type="EMBL" id="JAVDSG010000001">
    <property type="protein sequence ID" value="MDR6597689.1"/>
    <property type="molecule type" value="Genomic_DNA"/>
</dbReference>
<dbReference type="RefSeq" id="WP_310311295.1">
    <property type="nucleotide sequence ID" value="NZ_BAAAXB010000001.1"/>
</dbReference>
<dbReference type="Proteomes" id="UP001268819">
    <property type="component" value="Unassembled WGS sequence"/>
</dbReference>
<evidence type="ECO:0000313" key="1">
    <source>
        <dbReference type="EMBL" id="MDR6597689.1"/>
    </source>
</evidence>
<comment type="caution">
    <text evidence="1">The sequence shown here is derived from an EMBL/GenBank/DDBJ whole genome shotgun (WGS) entry which is preliminary data.</text>
</comment>
<gene>
    <name evidence="1" type="ORF">J2S66_006073</name>
</gene>
<organism evidence="1 2">
    <name type="scientific">Saccharothrix longispora</name>
    <dbReference type="NCBI Taxonomy" id="33920"/>
    <lineage>
        <taxon>Bacteria</taxon>
        <taxon>Bacillati</taxon>
        <taxon>Actinomycetota</taxon>
        <taxon>Actinomycetes</taxon>
        <taxon>Pseudonocardiales</taxon>
        <taxon>Pseudonocardiaceae</taxon>
        <taxon>Saccharothrix</taxon>
    </lineage>
</organism>
<evidence type="ECO:0000313" key="2">
    <source>
        <dbReference type="Proteomes" id="UP001268819"/>
    </source>
</evidence>
<reference evidence="1 2" key="1">
    <citation type="submission" date="2023-07" db="EMBL/GenBank/DDBJ databases">
        <title>Sequencing the genomes of 1000 actinobacteria strains.</title>
        <authorList>
            <person name="Klenk H.-P."/>
        </authorList>
    </citation>
    <scope>NUCLEOTIDE SEQUENCE [LARGE SCALE GENOMIC DNA]</scope>
    <source>
        <strain evidence="1 2">DSM 43749</strain>
    </source>
</reference>
<protein>
    <submittedName>
        <fullName evidence="1">Uncharacterized protein</fullName>
    </submittedName>
</protein>
<name>A0ABU1Q6D3_9PSEU</name>
<keyword evidence="2" id="KW-1185">Reference proteome</keyword>
<proteinExistence type="predicted"/>
<accession>A0ABU1Q6D3</accession>
<sequence length="125" mass="12937">MATPDLTLVSTDGPEPLQAIYATAFQTAWDELTAAGWAVAGSAYREDGTDSDVTFEYDLRTDAGGDLSMLFSIDHRGAHTVSLRFAVPARVRLSEGSVATLHRATAAVTAAVRSAGLPVSPAGGA</sequence>